<evidence type="ECO:0000256" key="1">
    <source>
        <dbReference type="SAM" id="MobiDB-lite"/>
    </source>
</evidence>
<organism evidence="3 4">
    <name type="scientific">Culter alburnus</name>
    <name type="common">Topmouth culter</name>
    <dbReference type="NCBI Taxonomy" id="194366"/>
    <lineage>
        <taxon>Eukaryota</taxon>
        <taxon>Metazoa</taxon>
        <taxon>Chordata</taxon>
        <taxon>Craniata</taxon>
        <taxon>Vertebrata</taxon>
        <taxon>Euteleostomi</taxon>
        <taxon>Actinopterygii</taxon>
        <taxon>Neopterygii</taxon>
        <taxon>Teleostei</taxon>
        <taxon>Ostariophysi</taxon>
        <taxon>Cypriniformes</taxon>
        <taxon>Xenocyprididae</taxon>
        <taxon>Xenocypridinae</taxon>
        <taxon>Culter</taxon>
    </lineage>
</organism>
<comment type="caution">
    <text evidence="3">The sequence shown here is derived from an EMBL/GenBank/DDBJ whole genome shotgun (WGS) entry which is preliminary data.</text>
</comment>
<gene>
    <name evidence="3" type="ORF">ABG768_012953</name>
</gene>
<accession>A0AAW2B128</accession>
<dbReference type="Pfam" id="PF12937">
    <property type="entry name" value="F-box-like"/>
    <property type="match status" value="1"/>
</dbReference>
<dbReference type="Proteomes" id="UP001479290">
    <property type="component" value="Unassembled WGS sequence"/>
</dbReference>
<dbReference type="SUPFAM" id="SSF81383">
    <property type="entry name" value="F-box domain"/>
    <property type="match status" value="1"/>
</dbReference>
<protein>
    <recommendedName>
        <fullName evidence="2">F-box domain-containing protein</fullName>
    </recommendedName>
</protein>
<dbReference type="AlphaFoldDB" id="A0AAW2B128"/>
<feature type="compositionally biased region" description="Basic and acidic residues" evidence="1">
    <location>
        <begin position="19"/>
        <end position="46"/>
    </location>
</feature>
<dbReference type="PROSITE" id="PS50181">
    <property type="entry name" value="FBOX"/>
    <property type="match status" value="1"/>
</dbReference>
<dbReference type="PANTHER" id="PTHR46731">
    <property type="entry name" value="F-BOX ONLY PROTEIN 15"/>
    <property type="match status" value="1"/>
</dbReference>
<reference evidence="3 4" key="1">
    <citation type="submission" date="2024-05" db="EMBL/GenBank/DDBJ databases">
        <title>A high-quality chromosomal-level genome assembly of Topmouth culter (Culter alburnus).</title>
        <authorList>
            <person name="Zhao H."/>
        </authorList>
    </citation>
    <scope>NUCLEOTIDE SEQUENCE [LARGE SCALE GENOMIC DNA]</scope>
    <source>
        <strain evidence="3">CATC2023</strain>
        <tissue evidence="3">Muscle</tissue>
    </source>
</reference>
<evidence type="ECO:0000313" key="4">
    <source>
        <dbReference type="Proteomes" id="UP001479290"/>
    </source>
</evidence>
<evidence type="ECO:0000259" key="2">
    <source>
        <dbReference type="PROSITE" id="PS50181"/>
    </source>
</evidence>
<evidence type="ECO:0000313" key="3">
    <source>
        <dbReference type="EMBL" id="KAK9979527.1"/>
    </source>
</evidence>
<dbReference type="EMBL" id="JAWDJR010000002">
    <property type="protein sequence ID" value="KAK9979527.1"/>
    <property type="molecule type" value="Genomic_DNA"/>
</dbReference>
<feature type="region of interest" description="Disordered" evidence="1">
    <location>
        <begin position="19"/>
        <end position="60"/>
    </location>
</feature>
<feature type="domain" description="F-box" evidence="2">
    <location>
        <begin position="62"/>
        <end position="108"/>
    </location>
</feature>
<proteinExistence type="predicted"/>
<dbReference type="InterPro" id="IPR036047">
    <property type="entry name" value="F-box-like_dom_sf"/>
</dbReference>
<keyword evidence="4" id="KW-1185">Reference proteome</keyword>
<dbReference type="PANTHER" id="PTHR46731:SF1">
    <property type="entry name" value="F-BOX ONLY PROTEIN 15"/>
    <property type="match status" value="1"/>
</dbReference>
<name>A0AAW2B128_CULAL</name>
<dbReference type="Gene3D" id="1.20.1280.50">
    <property type="match status" value="1"/>
</dbReference>
<sequence length="489" mass="55992">MATGLGEFLRNLRQGLVKADETTRGEAQKGETARAEGARRRRDHDTSSTSLHPEQCGGNRRGNYLERLPSEIILKICSFLDASSLFNISFVNKRFHDLANSNALWSVLYASEFEKKKWRPQVRIMTEAVSSTSVEEKPAGYWKKLLLKEMAGYKDTLWKTELRHMNPHTGMPALTEQVLRRLHIQWEITLTKKNGRESVHKQSHIFFEDSSVTVLWSRGVWPYMSSLEGLQLHGIMCPALPGPGDKPRWRSLIHKTSLTRSIPWSYLGADKLVKLLNLNKGIIVGVWRGNWKIAFIMVNLHFHKLIERSLLGSRFCPYIPTGGTAADPDCGRHGYTLHIVLHNPVRRIMCQHFSPLYTSRVPFQDDYVQLIAINFSDVPEHKPVAKISLPWQAEGVQGDVERCCMMTLTVLDEAQRPFWCVSSPVKMSNKFRAVDLEYEGEQFIIVYEDVEGKVKMTFVWMEMLQQYFLVQLSTAFPAAKVKRHFGGES</sequence>
<dbReference type="InterPro" id="IPR001810">
    <property type="entry name" value="F-box_dom"/>
</dbReference>
<dbReference type="GO" id="GO:0019005">
    <property type="term" value="C:SCF ubiquitin ligase complex"/>
    <property type="evidence" value="ECO:0007669"/>
    <property type="project" value="TreeGrafter"/>
</dbReference>
<dbReference type="SMART" id="SM00256">
    <property type="entry name" value="FBOX"/>
    <property type="match status" value="1"/>
</dbReference>
<dbReference type="CDD" id="cd22093">
    <property type="entry name" value="F-box_FBXO15"/>
    <property type="match status" value="1"/>
</dbReference>